<dbReference type="STRING" id="428992.SAMN05216272_104282"/>
<dbReference type="InterPro" id="IPR020012">
    <property type="entry name" value="LysM_FimV"/>
</dbReference>
<proteinExistence type="predicted"/>
<keyword evidence="2" id="KW-0732">Signal</keyword>
<dbReference type="InterPro" id="IPR036779">
    <property type="entry name" value="LysM_dom_sf"/>
</dbReference>
<dbReference type="Proteomes" id="UP000199636">
    <property type="component" value="Unassembled WGS sequence"/>
</dbReference>
<name>A0A1G8GI32_9PSED</name>
<dbReference type="NCBIfam" id="TIGR03504">
    <property type="entry name" value="FimV_Cterm"/>
    <property type="match status" value="1"/>
</dbReference>
<keyword evidence="5" id="KW-1185">Reference proteome</keyword>
<evidence type="ECO:0000313" key="5">
    <source>
        <dbReference type="Proteomes" id="UP000199636"/>
    </source>
</evidence>
<evidence type="ECO:0000256" key="1">
    <source>
        <dbReference type="SAM" id="MobiDB-lite"/>
    </source>
</evidence>
<evidence type="ECO:0000256" key="2">
    <source>
        <dbReference type="SAM" id="SignalP"/>
    </source>
</evidence>
<dbReference type="Pfam" id="PF25800">
    <property type="entry name" value="FimV_N"/>
    <property type="match status" value="1"/>
</dbReference>
<dbReference type="InterPro" id="IPR018392">
    <property type="entry name" value="LysM"/>
</dbReference>
<dbReference type="AlphaFoldDB" id="A0A1G8GI32"/>
<sequence>MGNMARLNRLPLAMAVLSALMASQANALGLGDITLHSSLNQPLDAEIELLQVGDLSADELIAHLANASTFERMGVERSMFLQDLRFTPVIRGGRSYIRVVSNHPVREPYLNFLLELERPSGRLLREYTVLLDPPGYGAAGAGSYGSNAYAPAKQGSRAASERAPRPRATPPRPAAAPIAAGEGRYTTVSGDTLWSIAGRLASDASERQTLMAQLQQLNPQAFVAGNPHRLKRGQTLVLPAGKGASAPAPAPVAAPAANSLANAPATKPAAAGAPLPVDTAATLNQAEGQLAGATAEREQLNQRMDNLQQQLTSLQQALAQRDQQVQSLQAELSRRQAAEQAAAPAPAAATQPAKPAEPVAAPPAASPVAAPEAANGSRQWPWMAGAGVLLVLLGGLFYKRRRPLPVEEPPRVQPPVTARPSEPVVAAVRAPVVAKPTVVAVPAADASLAKLPAASSDSLEGANIYIAYGRFGQARDMLLKSIAAEPQRRDLRMKLLLVLAELGESAAFHEQEKALLEMGGEQKQIDQLKGRYPAMLERPSEVPSSDDLGEWEGLELGEVLESSSPSEQQPMLGDAELNLGELSLDLDWSSLDAFDSARGQSAKAEPQTERLEDFRSNLRELPEVTEFDLDGEHADAFGLPGRHNAAASVEHDKLLASLDQARACIDRGDLDQAYSILKRVLQDGDSEERAEARELLARIA</sequence>
<dbReference type="NCBIfam" id="TIGR03505">
    <property type="entry name" value="FimV_core"/>
    <property type="match status" value="1"/>
</dbReference>
<dbReference type="Gene3D" id="3.10.350.10">
    <property type="entry name" value="LysM domain"/>
    <property type="match status" value="1"/>
</dbReference>
<accession>A0A1G8GI32</accession>
<feature type="signal peptide" evidence="2">
    <location>
        <begin position="1"/>
        <end position="27"/>
    </location>
</feature>
<dbReference type="CDD" id="cd00118">
    <property type="entry name" value="LysM"/>
    <property type="match status" value="1"/>
</dbReference>
<dbReference type="SMART" id="SM00257">
    <property type="entry name" value="LysM"/>
    <property type="match status" value="1"/>
</dbReference>
<dbReference type="PROSITE" id="PS51782">
    <property type="entry name" value="LYSM"/>
    <property type="match status" value="1"/>
</dbReference>
<dbReference type="Pfam" id="PF01476">
    <property type="entry name" value="LysM"/>
    <property type="match status" value="1"/>
</dbReference>
<feature type="compositionally biased region" description="Low complexity" evidence="1">
    <location>
        <begin position="338"/>
        <end position="359"/>
    </location>
</feature>
<protein>
    <submittedName>
        <fullName evidence="4">Pilus assembly protein FimV</fullName>
    </submittedName>
</protein>
<feature type="region of interest" description="Disordered" evidence="1">
    <location>
        <begin position="150"/>
        <end position="178"/>
    </location>
</feature>
<feature type="region of interest" description="Disordered" evidence="1">
    <location>
        <begin position="329"/>
        <end position="372"/>
    </location>
</feature>
<dbReference type="EMBL" id="FNDS01000004">
    <property type="protein sequence ID" value="SDH94048.1"/>
    <property type="molecule type" value="Genomic_DNA"/>
</dbReference>
<feature type="domain" description="LysM" evidence="3">
    <location>
        <begin position="183"/>
        <end position="238"/>
    </location>
</feature>
<gene>
    <name evidence="4" type="ORF">SAMN05216272_104282</name>
</gene>
<evidence type="ECO:0000259" key="3">
    <source>
        <dbReference type="PROSITE" id="PS51782"/>
    </source>
</evidence>
<dbReference type="Gene3D" id="1.20.58.2200">
    <property type="match status" value="1"/>
</dbReference>
<dbReference type="InterPro" id="IPR038440">
    <property type="entry name" value="FimV_C_sf"/>
</dbReference>
<feature type="chain" id="PRO_5011540609" evidence="2">
    <location>
        <begin position="28"/>
        <end position="700"/>
    </location>
</feature>
<reference evidence="5" key="1">
    <citation type="submission" date="2016-10" db="EMBL/GenBank/DDBJ databases">
        <authorList>
            <person name="Varghese N."/>
            <person name="Submissions S."/>
        </authorList>
    </citation>
    <scope>NUCLEOTIDE SEQUENCE [LARGE SCALE GENOMIC DNA]</scope>
    <source>
        <strain evidence="5">CCM 7469</strain>
    </source>
</reference>
<organism evidence="4 5">
    <name type="scientific">Pseudomonas panipatensis</name>
    <dbReference type="NCBI Taxonomy" id="428992"/>
    <lineage>
        <taxon>Bacteria</taxon>
        <taxon>Pseudomonadati</taxon>
        <taxon>Pseudomonadota</taxon>
        <taxon>Gammaproteobacteria</taxon>
        <taxon>Pseudomonadales</taxon>
        <taxon>Pseudomonadaceae</taxon>
        <taxon>Pseudomonas</taxon>
    </lineage>
</organism>
<dbReference type="InterPro" id="IPR020011">
    <property type="entry name" value="FimV_C"/>
</dbReference>
<dbReference type="InterPro" id="IPR057840">
    <property type="entry name" value="FimV_N"/>
</dbReference>
<evidence type="ECO:0000313" key="4">
    <source>
        <dbReference type="EMBL" id="SDH94048.1"/>
    </source>
</evidence>